<dbReference type="GO" id="GO:0008757">
    <property type="term" value="F:S-adenosylmethionine-dependent methyltransferase activity"/>
    <property type="evidence" value="ECO:0000318"/>
    <property type="project" value="GO_Central"/>
</dbReference>
<evidence type="ECO:0000256" key="2">
    <source>
        <dbReference type="ARBA" id="ARBA00022679"/>
    </source>
</evidence>
<organism evidence="5 6">
    <name type="scientific">Klebsormidium nitens</name>
    <name type="common">Green alga</name>
    <name type="synonym">Ulothrix nitens</name>
    <dbReference type="NCBI Taxonomy" id="105231"/>
    <lineage>
        <taxon>Eukaryota</taxon>
        <taxon>Viridiplantae</taxon>
        <taxon>Streptophyta</taxon>
        <taxon>Klebsormidiophyceae</taxon>
        <taxon>Klebsormidiales</taxon>
        <taxon>Klebsormidiaceae</taxon>
        <taxon>Klebsormidium</taxon>
    </lineage>
</organism>
<accession>A0A1Y1IA85</accession>
<dbReference type="OMA" id="VCFEGVF"/>
<evidence type="ECO:0000313" key="5">
    <source>
        <dbReference type="EMBL" id="GAQ85606.1"/>
    </source>
</evidence>
<dbReference type="OrthoDB" id="10251242at2759"/>
<gene>
    <name evidence="5" type="ORF">KFL_002440130</name>
</gene>
<dbReference type="PROSITE" id="PS51682">
    <property type="entry name" value="SAM_OMT_I"/>
    <property type="match status" value="1"/>
</dbReference>
<reference evidence="5 6" key="1">
    <citation type="journal article" date="2014" name="Nat. Commun.">
        <title>Klebsormidium flaccidum genome reveals primary factors for plant terrestrial adaptation.</title>
        <authorList>
            <person name="Hori K."/>
            <person name="Maruyama F."/>
            <person name="Fujisawa T."/>
            <person name="Togashi T."/>
            <person name="Yamamoto N."/>
            <person name="Seo M."/>
            <person name="Sato S."/>
            <person name="Yamada T."/>
            <person name="Mori H."/>
            <person name="Tajima N."/>
            <person name="Moriyama T."/>
            <person name="Ikeuchi M."/>
            <person name="Watanabe M."/>
            <person name="Wada H."/>
            <person name="Kobayashi K."/>
            <person name="Saito M."/>
            <person name="Masuda T."/>
            <person name="Sasaki-Sekimoto Y."/>
            <person name="Mashiguchi K."/>
            <person name="Awai K."/>
            <person name="Shimojima M."/>
            <person name="Masuda S."/>
            <person name="Iwai M."/>
            <person name="Nobusawa T."/>
            <person name="Narise T."/>
            <person name="Kondo S."/>
            <person name="Saito H."/>
            <person name="Sato R."/>
            <person name="Murakawa M."/>
            <person name="Ihara Y."/>
            <person name="Oshima-Yamada Y."/>
            <person name="Ohtaka K."/>
            <person name="Satoh M."/>
            <person name="Sonobe K."/>
            <person name="Ishii M."/>
            <person name="Ohtani R."/>
            <person name="Kanamori-Sato M."/>
            <person name="Honoki R."/>
            <person name="Miyazaki D."/>
            <person name="Mochizuki H."/>
            <person name="Umetsu J."/>
            <person name="Higashi K."/>
            <person name="Shibata D."/>
            <person name="Kamiya Y."/>
            <person name="Sato N."/>
            <person name="Nakamura Y."/>
            <person name="Tabata S."/>
            <person name="Ida S."/>
            <person name="Kurokawa K."/>
            <person name="Ohta H."/>
        </authorList>
    </citation>
    <scope>NUCLEOTIDE SEQUENCE [LARGE SCALE GENOMIC DNA]</scope>
    <source>
        <strain evidence="5 6">NIES-2285</strain>
    </source>
</reference>
<protein>
    <submittedName>
        <fullName evidence="5">Caffeoyl-CoA O-methyltransferase</fullName>
    </submittedName>
</protein>
<dbReference type="GO" id="GO:0008171">
    <property type="term" value="F:O-methyltransferase activity"/>
    <property type="evidence" value="ECO:0007669"/>
    <property type="project" value="InterPro"/>
</dbReference>
<dbReference type="InterPro" id="IPR029063">
    <property type="entry name" value="SAM-dependent_MTases_sf"/>
</dbReference>
<evidence type="ECO:0000256" key="3">
    <source>
        <dbReference type="ARBA" id="ARBA00022691"/>
    </source>
</evidence>
<keyword evidence="1 5" id="KW-0489">Methyltransferase</keyword>
<dbReference type="InterPro" id="IPR050362">
    <property type="entry name" value="Cation-dep_OMT"/>
</dbReference>
<sequence length="215" mass="23749">MDDQLMSYLLGHNNEEEIFARLREETGKLPGAGASMQVSPEQGKLLAFLVRICQAKLVIEVGVYTGYSSLSMARALPANGRLVACEWDPRWVKIASRYWEEGGVRDKVDARLGPALETLEGMIAAGETDTYDMAFLDADKRSYLAYFECLLKLIRPGGLIVVDNVLWHGKVADSGVKDKKTEALRQFNAFVAKDARVSTVMLPVGDGMTLCQRLS</sequence>
<name>A0A1Y1IA85_KLENI</name>
<keyword evidence="3" id="KW-0949">S-adenosyl-L-methionine</keyword>
<dbReference type="Proteomes" id="UP000054558">
    <property type="component" value="Unassembled WGS sequence"/>
</dbReference>
<dbReference type="PANTHER" id="PTHR10509">
    <property type="entry name" value="O-METHYLTRANSFERASE-RELATED"/>
    <property type="match status" value="1"/>
</dbReference>
<keyword evidence="6" id="KW-1185">Reference proteome</keyword>
<dbReference type="Pfam" id="PF01596">
    <property type="entry name" value="Methyltransf_3"/>
    <property type="match status" value="1"/>
</dbReference>
<evidence type="ECO:0000256" key="1">
    <source>
        <dbReference type="ARBA" id="ARBA00022603"/>
    </source>
</evidence>
<evidence type="ECO:0000256" key="4">
    <source>
        <dbReference type="ARBA" id="ARBA00023453"/>
    </source>
</evidence>
<dbReference type="Gene3D" id="3.40.50.150">
    <property type="entry name" value="Vaccinia Virus protein VP39"/>
    <property type="match status" value="1"/>
</dbReference>
<dbReference type="AlphaFoldDB" id="A0A1Y1IA85"/>
<keyword evidence="2 5" id="KW-0808">Transferase</keyword>
<dbReference type="STRING" id="105231.A0A1Y1IA85"/>
<comment type="similarity">
    <text evidence="4">Belongs to the class I-like SAM-binding methyltransferase superfamily. Cation-dependent O-methyltransferase family.</text>
</comment>
<evidence type="ECO:0000313" key="6">
    <source>
        <dbReference type="Proteomes" id="UP000054558"/>
    </source>
</evidence>
<dbReference type="CDD" id="cd02440">
    <property type="entry name" value="AdoMet_MTases"/>
    <property type="match status" value="1"/>
</dbReference>
<dbReference type="GO" id="GO:0032259">
    <property type="term" value="P:methylation"/>
    <property type="evidence" value="ECO:0007669"/>
    <property type="project" value="UniProtKB-KW"/>
</dbReference>
<dbReference type="PANTHER" id="PTHR10509:SF14">
    <property type="entry name" value="CAFFEOYL-COA O-METHYLTRANSFERASE 3-RELATED"/>
    <property type="match status" value="1"/>
</dbReference>
<dbReference type="EMBL" id="DF237193">
    <property type="protein sequence ID" value="GAQ85606.1"/>
    <property type="molecule type" value="Genomic_DNA"/>
</dbReference>
<proteinExistence type="inferred from homology"/>
<dbReference type="SUPFAM" id="SSF53335">
    <property type="entry name" value="S-adenosyl-L-methionine-dependent methyltransferases"/>
    <property type="match status" value="1"/>
</dbReference>
<dbReference type="InterPro" id="IPR002935">
    <property type="entry name" value="SAM_O-MeTrfase"/>
</dbReference>